<feature type="chain" id="PRO_5022727854" description="SLA1 homology domain-containing protein" evidence="1">
    <location>
        <begin position="33"/>
        <end position="536"/>
    </location>
</feature>
<dbReference type="AlphaFoldDB" id="A0A5B1CNY5"/>
<dbReference type="GO" id="GO:0030674">
    <property type="term" value="F:protein-macromolecule adaptor activity"/>
    <property type="evidence" value="ECO:0007669"/>
    <property type="project" value="InterPro"/>
</dbReference>
<dbReference type="RefSeq" id="WP_068263970.1">
    <property type="nucleotide sequence ID" value="NZ_LWSK01000053.1"/>
</dbReference>
<dbReference type="Gene3D" id="2.130.10.10">
    <property type="entry name" value="YVTN repeat-like/Quinoprotein amine dehydrogenase"/>
    <property type="match status" value="1"/>
</dbReference>
<dbReference type="InterPro" id="IPR011044">
    <property type="entry name" value="Quino_amine_DH_bsu"/>
</dbReference>
<dbReference type="GO" id="GO:0042802">
    <property type="term" value="F:identical protein binding"/>
    <property type="evidence" value="ECO:0007669"/>
    <property type="project" value="InterPro"/>
</dbReference>
<feature type="domain" description="SLA1 homology" evidence="2">
    <location>
        <begin position="33"/>
        <end position="92"/>
    </location>
</feature>
<evidence type="ECO:0000313" key="4">
    <source>
        <dbReference type="Proteomes" id="UP000322699"/>
    </source>
</evidence>
<dbReference type="InterPro" id="IPR007131">
    <property type="entry name" value="SHD1"/>
</dbReference>
<dbReference type="Pfam" id="PF03983">
    <property type="entry name" value="SHD1"/>
    <property type="match status" value="1"/>
</dbReference>
<dbReference type="Proteomes" id="UP000322699">
    <property type="component" value="Unassembled WGS sequence"/>
</dbReference>
<dbReference type="EMBL" id="VRLW01000001">
    <property type="protein sequence ID" value="KAA1261549.1"/>
    <property type="molecule type" value="Genomic_DNA"/>
</dbReference>
<sequence precursor="true">MIFKPTSVSRFATSAFAVGAFFLIAIPTTATAQQVNRVWVDSSGLHSVDASLVRVTEDQQFVILRRSDGGTVTLMIDQLSLEDREFIDDHLRRDIEGNRLRQRPPEAPEHDPLPVLALSTTVDQDRVSPSLGGQLNLESNNVVRPRRQLPEEAEADCSPWSIGCTDAVISIDEIDFADEVSAPIPIVVTDDWQTRKTSVAVSLSEHTLIPGQATRRQLLRFDFGDQSSIVAMQSKGRVRLLDHHIGSGRSLLLTGHGTMGEGGSIALAEGWNEDNVRQISQQLLPGADSSVGQSPPKLLWANLVDSQHVIAQLKSSIVLWNLVSGETVFRIDHVDPRSEPALSEGGRYLAVPASGAVDLYAVETGKPLGRIKVEPQMPGVSFSPYGNALAIVTSRRLRIWNLVDAALDADISSRESFGQGAPTWIDHDMLLSSNGILASQFRGLPIWKYDLAAAKVTRVGKHVAIVRKEPWSQLVTMQLPHQSAKRILKQLDATSIKVDESDWRIPGRSTWDGGAWVDRSRADRSLRVSRNPSSRR</sequence>
<dbReference type="GO" id="GO:0043130">
    <property type="term" value="F:ubiquitin binding"/>
    <property type="evidence" value="ECO:0007669"/>
    <property type="project" value="InterPro"/>
</dbReference>
<evidence type="ECO:0000259" key="2">
    <source>
        <dbReference type="Pfam" id="PF03983"/>
    </source>
</evidence>
<dbReference type="SUPFAM" id="SSF50969">
    <property type="entry name" value="YVTN repeat-like/Quinoprotein amine dehydrogenase"/>
    <property type="match status" value="1"/>
</dbReference>
<reference evidence="3 4" key="1">
    <citation type="submission" date="2019-08" db="EMBL/GenBank/DDBJ databases">
        <title>Deep-cultivation of Planctomycetes and their phenomic and genomic characterization uncovers novel biology.</title>
        <authorList>
            <person name="Wiegand S."/>
            <person name="Jogler M."/>
            <person name="Boedeker C."/>
            <person name="Pinto D."/>
            <person name="Vollmers J."/>
            <person name="Rivas-Marin E."/>
            <person name="Kohn T."/>
            <person name="Peeters S.H."/>
            <person name="Heuer A."/>
            <person name="Rast P."/>
            <person name="Oberbeckmann S."/>
            <person name="Bunk B."/>
            <person name="Jeske O."/>
            <person name="Meyerdierks A."/>
            <person name="Storesund J.E."/>
            <person name="Kallscheuer N."/>
            <person name="Luecker S."/>
            <person name="Lage O.M."/>
            <person name="Pohl T."/>
            <person name="Merkel B.J."/>
            <person name="Hornburger P."/>
            <person name="Mueller R.-W."/>
            <person name="Bruemmer F."/>
            <person name="Labrenz M."/>
            <person name="Spormann A.M."/>
            <person name="Op Den Camp H."/>
            <person name="Overmann J."/>
            <person name="Amann R."/>
            <person name="Jetten M.S.M."/>
            <person name="Mascher T."/>
            <person name="Medema M.H."/>
            <person name="Devos D.P."/>
            <person name="Kaster A.-K."/>
            <person name="Ovreas L."/>
            <person name="Rohde M."/>
            <person name="Galperin M.Y."/>
            <person name="Jogler C."/>
        </authorList>
    </citation>
    <scope>NUCLEOTIDE SEQUENCE [LARGE SCALE GENOMIC DNA]</scope>
    <source>
        <strain evidence="3 4">LF1</strain>
    </source>
</reference>
<name>A0A5B1CNY5_9BACT</name>
<dbReference type="GO" id="GO:0008092">
    <property type="term" value="F:cytoskeletal protein binding"/>
    <property type="evidence" value="ECO:0007669"/>
    <property type="project" value="InterPro"/>
</dbReference>
<protein>
    <recommendedName>
        <fullName evidence="2">SLA1 homology domain-containing protein</fullName>
    </recommendedName>
</protein>
<proteinExistence type="predicted"/>
<evidence type="ECO:0000256" key="1">
    <source>
        <dbReference type="SAM" id="SignalP"/>
    </source>
</evidence>
<accession>A0A5B1CNY5</accession>
<feature type="signal peptide" evidence="1">
    <location>
        <begin position="1"/>
        <end position="32"/>
    </location>
</feature>
<dbReference type="Gene3D" id="2.30.30.700">
    <property type="entry name" value="SLA1 homology domain 1"/>
    <property type="match status" value="1"/>
</dbReference>
<organism evidence="3 4">
    <name type="scientific">Rubripirellula obstinata</name>
    <dbReference type="NCBI Taxonomy" id="406547"/>
    <lineage>
        <taxon>Bacteria</taxon>
        <taxon>Pseudomonadati</taxon>
        <taxon>Planctomycetota</taxon>
        <taxon>Planctomycetia</taxon>
        <taxon>Pirellulales</taxon>
        <taxon>Pirellulaceae</taxon>
        <taxon>Rubripirellula</taxon>
    </lineage>
</organism>
<keyword evidence="1" id="KW-0732">Signal</keyword>
<comment type="caution">
    <text evidence="3">The sequence shown here is derived from an EMBL/GenBank/DDBJ whole genome shotgun (WGS) entry which is preliminary data.</text>
</comment>
<gene>
    <name evidence="3" type="ORF">LF1_40990</name>
</gene>
<keyword evidence="4" id="KW-1185">Reference proteome</keyword>
<evidence type="ECO:0000313" key="3">
    <source>
        <dbReference type="EMBL" id="KAA1261549.1"/>
    </source>
</evidence>
<dbReference type="InterPro" id="IPR015943">
    <property type="entry name" value="WD40/YVTN_repeat-like_dom_sf"/>
</dbReference>